<protein>
    <submittedName>
        <fullName evidence="1">TetR family transcriptional regulator</fullName>
    </submittedName>
</protein>
<evidence type="ECO:0000313" key="1">
    <source>
        <dbReference type="EMBL" id="TCT12214.1"/>
    </source>
</evidence>
<comment type="caution">
    <text evidence="1">The sequence shown here is derived from an EMBL/GenBank/DDBJ whole genome shotgun (WGS) entry which is preliminary data.</text>
</comment>
<organism evidence="1 2">
    <name type="scientific">Natranaerovirga pectinivora</name>
    <dbReference type="NCBI Taxonomy" id="682400"/>
    <lineage>
        <taxon>Bacteria</taxon>
        <taxon>Bacillati</taxon>
        <taxon>Bacillota</taxon>
        <taxon>Clostridia</taxon>
        <taxon>Lachnospirales</taxon>
        <taxon>Natranaerovirgaceae</taxon>
        <taxon>Natranaerovirga</taxon>
    </lineage>
</organism>
<proteinExistence type="predicted"/>
<dbReference type="RefSeq" id="WP_165878594.1">
    <property type="nucleotide sequence ID" value="NZ_SMAL01000013.1"/>
</dbReference>
<dbReference type="SUPFAM" id="SSF46689">
    <property type="entry name" value="Homeodomain-like"/>
    <property type="match status" value="1"/>
</dbReference>
<dbReference type="EMBL" id="SMAL01000013">
    <property type="protein sequence ID" value="TCT12214.1"/>
    <property type="molecule type" value="Genomic_DNA"/>
</dbReference>
<evidence type="ECO:0000313" key="2">
    <source>
        <dbReference type="Proteomes" id="UP000294902"/>
    </source>
</evidence>
<sequence>MKTRKKQIDKDLIIETTLALIEKNEGLKDVNLRGIAKAIGCAHTNLYNYFQSFNEIIWEALGRVILKMIAYVETNVGSEIEDDEKIFMLFASVIDFSMDHPGWFRLMWLEEIDGEPPNEVIQILSMPGEGLKGALMKASGNKLTEERAIIIEDILYTYIHGELCKWINNRSFTNNPQETKEKWLSNLKELYSLLMDRG</sequence>
<dbReference type="PANTHER" id="PTHR43479">
    <property type="entry name" value="ACREF/ENVCD OPERON REPRESSOR-RELATED"/>
    <property type="match status" value="1"/>
</dbReference>
<dbReference type="Proteomes" id="UP000294902">
    <property type="component" value="Unassembled WGS sequence"/>
</dbReference>
<dbReference type="Gene3D" id="1.10.357.10">
    <property type="entry name" value="Tetracycline Repressor, domain 2"/>
    <property type="match status" value="1"/>
</dbReference>
<accession>A0A4R3MEW9</accession>
<gene>
    <name evidence="1" type="ORF">EDC18_11360</name>
</gene>
<name>A0A4R3MEW9_9FIRM</name>
<reference evidence="1 2" key="1">
    <citation type="submission" date="2019-03" db="EMBL/GenBank/DDBJ databases">
        <title>Genomic Encyclopedia of Type Strains, Phase IV (KMG-IV): sequencing the most valuable type-strain genomes for metagenomic binning, comparative biology and taxonomic classification.</title>
        <authorList>
            <person name="Goeker M."/>
        </authorList>
    </citation>
    <scope>NUCLEOTIDE SEQUENCE [LARGE SCALE GENOMIC DNA]</scope>
    <source>
        <strain evidence="1 2">DSM 24629</strain>
    </source>
</reference>
<dbReference type="InterPro" id="IPR009057">
    <property type="entry name" value="Homeodomain-like_sf"/>
</dbReference>
<dbReference type="InterPro" id="IPR050624">
    <property type="entry name" value="HTH-type_Tx_Regulator"/>
</dbReference>
<dbReference type="PANTHER" id="PTHR43479:SF11">
    <property type="entry name" value="ACREF_ENVCD OPERON REPRESSOR-RELATED"/>
    <property type="match status" value="1"/>
</dbReference>
<keyword evidence="2" id="KW-1185">Reference proteome</keyword>
<dbReference type="AlphaFoldDB" id="A0A4R3MEW9"/>